<evidence type="ECO:0000313" key="1">
    <source>
        <dbReference type="EMBL" id="GAV07979.1"/>
    </source>
</evidence>
<dbReference type="EMBL" id="BDGG01000016">
    <property type="protein sequence ID" value="GAV07979.1"/>
    <property type="molecule type" value="Genomic_DNA"/>
</dbReference>
<comment type="caution">
    <text evidence="1">The sequence shown here is derived from an EMBL/GenBank/DDBJ whole genome shotgun (WGS) entry which is preliminary data.</text>
</comment>
<evidence type="ECO:0000313" key="2">
    <source>
        <dbReference type="Proteomes" id="UP000186922"/>
    </source>
</evidence>
<sequence>MDVAGKTLHSWVQSLTIDTFSNEKHPRTFQTLPLSSEIQLLQAAGELMGLPKLSLTQKKIMEQSAVRVKNSDNSVVYRE</sequence>
<accession>A0A1D1W9Y4</accession>
<protein>
    <submittedName>
        <fullName evidence="1">Uncharacterized protein</fullName>
    </submittedName>
</protein>
<reference evidence="1 2" key="1">
    <citation type="journal article" date="2016" name="Nat. Commun.">
        <title>Extremotolerant tardigrade genome and improved radiotolerance of human cultured cells by tardigrade-unique protein.</title>
        <authorList>
            <person name="Hashimoto T."/>
            <person name="Horikawa D.D."/>
            <person name="Saito Y."/>
            <person name="Kuwahara H."/>
            <person name="Kozuka-Hata H."/>
            <person name="Shin-I T."/>
            <person name="Minakuchi Y."/>
            <person name="Ohishi K."/>
            <person name="Motoyama A."/>
            <person name="Aizu T."/>
            <person name="Enomoto A."/>
            <person name="Kondo K."/>
            <person name="Tanaka S."/>
            <person name="Hara Y."/>
            <person name="Koshikawa S."/>
            <person name="Sagara H."/>
            <person name="Miura T."/>
            <person name="Yokobori S."/>
            <person name="Miyagawa K."/>
            <person name="Suzuki Y."/>
            <person name="Kubo T."/>
            <person name="Oyama M."/>
            <person name="Kohara Y."/>
            <person name="Fujiyama A."/>
            <person name="Arakawa K."/>
            <person name="Katayama T."/>
            <person name="Toyoda A."/>
            <person name="Kunieda T."/>
        </authorList>
    </citation>
    <scope>NUCLEOTIDE SEQUENCE [LARGE SCALE GENOMIC DNA]</scope>
    <source>
        <strain evidence="1 2">YOKOZUNA-1</strain>
    </source>
</reference>
<dbReference type="Proteomes" id="UP000186922">
    <property type="component" value="Unassembled WGS sequence"/>
</dbReference>
<proteinExistence type="predicted"/>
<gene>
    <name evidence="1" type="primary">RvY_17748-1</name>
    <name evidence="1" type="synonym">RvY_17748.1</name>
    <name evidence="1" type="ORF">RvY_17748</name>
</gene>
<dbReference type="AlphaFoldDB" id="A0A1D1W9Y4"/>
<organism evidence="1 2">
    <name type="scientific">Ramazzottius varieornatus</name>
    <name type="common">Water bear</name>
    <name type="synonym">Tardigrade</name>
    <dbReference type="NCBI Taxonomy" id="947166"/>
    <lineage>
        <taxon>Eukaryota</taxon>
        <taxon>Metazoa</taxon>
        <taxon>Ecdysozoa</taxon>
        <taxon>Tardigrada</taxon>
        <taxon>Eutardigrada</taxon>
        <taxon>Parachela</taxon>
        <taxon>Hypsibioidea</taxon>
        <taxon>Ramazzottiidae</taxon>
        <taxon>Ramazzottius</taxon>
    </lineage>
</organism>
<keyword evidence="2" id="KW-1185">Reference proteome</keyword>
<name>A0A1D1W9Y4_RAMVA</name>